<proteinExistence type="predicted"/>
<sequence>MTQINRTWDLKIADAHGCGILKKTDTYPKRPAIVESEGSAYDVGRRQGNGNREGNIRANESNDGR</sequence>
<accession>A0ABQ6G588</accession>
<name>A0ABQ6G588_9BACL</name>
<comment type="caution">
    <text evidence="2">The sequence shown here is derived from an EMBL/GenBank/DDBJ whole genome shotgun (WGS) entry which is preliminary data.</text>
</comment>
<organism evidence="2 3">
    <name type="scientific">Paenibacillus glycanilyticus</name>
    <dbReference type="NCBI Taxonomy" id="126569"/>
    <lineage>
        <taxon>Bacteria</taxon>
        <taxon>Bacillati</taxon>
        <taxon>Bacillota</taxon>
        <taxon>Bacilli</taxon>
        <taxon>Bacillales</taxon>
        <taxon>Paenibacillaceae</taxon>
        <taxon>Paenibacillus</taxon>
    </lineage>
</organism>
<dbReference type="Proteomes" id="UP001157114">
    <property type="component" value="Unassembled WGS sequence"/>
</dbReference>
<protein>
    <submittedName>
        <fullName evidence="2">Uncharacterized protein</fullName>
    </submittedName>
</protein>
<gene>
    <name evidence="2" type="ORF">MU1_04730</name>
</gene>
<evidence type="ECO:0000313" key="3">
    <source>
        <dbReference type="Proteomes" id="UP001157114"/>
    </source>
</evidence>
<keyword evidence="3" id="KW-1185">Reference proteome</keyword>
<evidence type="ECO:0000256" key="1">
    <source>
        <dbReference type="SAM" id="MobiDB-lite"/>
    </source>
</evidence>
<feature type="region of interest" description="Disordered" evidence="1">
    <location>
        <begin position="22"/>
        <end position="65"/>
    </location>
</feature>
<dbReference type="EMBL" id="BSSQ01000001">
    <property type="protein sequence ID" value="GLX66129.1"/>
    <property type="molecule type" value="Genomic_DNA"/>
</dbReference>
<reference evidence="2 3" key="1">
    <citation type="submission" date="2023-03" db="EMBL/GenBank/DDBJ databases">
        <title>Draft genome sequence of the bacteria which degrade cell wall of Tricholomamatutake.</title>
        <authorList>
            <person name="Konishi Y."/>
            <person name="Fukuta Y."/>
            <person name="Shirasaka N."/>
        </authorList>
    </citation>
    <scope>NUCLEOTIDE SEQUENCE [LARGE SCALE GENOMIC DNA]</scope>
    <source>
        <strain evidence="3">mu1</strain>
    </source>
</reference>
<evidence type="ECO:0000313" key="2">
    <source>
        <dbReference type="EMBL" id="GLX66129.1"/>
    </source>
</evidence>
<feature type="compositionally biased region" description="Low complexity" evidence="1">
    <location>
        <begin position="46"/>
        <end position="57"/>
    </location>
</feature>